<dbReference type="GO" id="GO:0004748">
    <property type="term" value="F:ribonucleoside-diphosphate reductase activity, thioredoxin disulfide as acceptor"/>
    <property type="evidence" value="ECO:0007669"/>
    <property type="project" value="UniProtKB-EC"/>
</dbReference>
<dbReference type="SUPFAM" id="SSF51998">
    <property type="entry name" value="PFL-like glycyl radical enzymes"/>
    <property type="match status" value="1"/>
</dbReference>
<dbReference type="InterPro" id="IPR008926">
    <property type="entry name" value="RNR_R1-su_N"/>
</dbReference>
<dbReference type="GO" id="GO:0031419">
    <property type="term" value="F:cobalamin binding"/>
    <property type="evidence" value="ECO:0007669"/>
    <property type="project" value="UniProtKB-KW"/>
</dbReference>
<dbReference type="InterPro" id="IPR000788">
    <property type="entry name" value="RNR_lg_C"/>
</dbReference>
<dbReference type="AlphaFoldDB" id="D1CDG6"/>
<evidence type="ECO:0000313" key="17">
    <source>
        <dbReference type="EMBL" id="ACZ40972.1"/>
    </source>
</evidence>
<comment type="similarity">
    <text evidence="2 14">Belongs to the ribonucleoside diphosphate reductase class-2 family.</text>
</comment>
<evidence type="ECO:0000256" key="13">
    <source>
        <dbReference type="ARBA" id="ARBA00047754"/>
    </source>
</evidence>
<dbReference type="RefSeq" id="WP_012874007.1">
    <property type="nucleotide sequence ID" value="NC_013525.1"/>
</dbReference>
<dbReference type="Pfam" id="PF02867">
    <property type="entry name" value="Ribonuc_red_lgC"/>
    <property type="match status" value="1"/>
</dbReference>
<keyword evidence="7 14" id="KW-0547">Nucleotide-binding</keyword>
<dbReference type="InterPro" id="IPR013509">
    <property type="entry name" value="RNR_lsu_N"/>
</dbReference>
<dbReference type="Proteomes" id="UP000000323">
    <property type="component" value="Chromosome 1"/>
</dbReference>
<dbReference type="EMBL" id="CP001825">
    <property type="protein sequence ID" value="ACZ40972.1"/>
    <property type="molecule type" value="Genomic_DNA"/>
</dbReference>
<evidence type="ECO:0000256" key="8">
    <source>
        <dbReference type="ARBA" id="ARBA00023002"/>
    </source>
</evidence>
<dbReference type="HOGENOM" id="CLU_000404_2_0_0"/>
<evidence type="ECO:0000259" key="16">
    <source>
        <dbReference type="PROSITE" id="PS50801"/>
    </source>
</evidence>
<keyword evidence="8 14" id="KW-0560">Oxidoreductase</keyword>
<evidence type="ECO:0000256" key="9">
    <source>
        <dbReference type="ARBA" id="ARBA00023116"/>
    </source>
</evidence>
<evidence type="ECO:0000256" key="2">
    <source>
        <dbReference type="ARBA" id="ARBA00007405"/>
    </source>
</evidence>
<comment type="cofactor">
    <cofactor evidence="1 14">
        <name>adenosylcob(III)alamin</name>
        <dbReference type="ChEBI" id="CHEBI:18408"/>
    </cofactor>
</comment>
<comment type="function">
    <text evidence="12 14">Catalyzes the reduction of ribonucleotides to deoxyribonucleotides. May function to provide a pool of deoxyribonucleotide precursors for DNA repair during oxygen limitation and/or for immediate growth after restoration of oxygen.</text>
</comment>
<dbReference type="PROSITE" id="PS50801">
    <property type="entry name" value="STAS"/>
    <property type="match status" value="1"/>
</dbReference>
<dbReference type="Pfam" id="PF12637">
    <property type="entry name" value="TSCPD"/>
    <property type="match status" value="1"/>
</dbReference>
<evidence type="ECO:0000256" key="3">
    <source>
        <dbReference type="ARBA" id="ARBA00012274"/>
    </source>
</evidence>
<dbReference type="GO" id="GO:0071897">
    <property type="term" value="P:DNA biosynthetic process"/>
    <property type="evidence" value="ECO:0007669"/>
    <property type="project" value="UniProtKB-KW"/>
</dbReference>
<dbReference type="SUPFAM" id="SSF48168">
    <property type="entry name" value="R1 subunit of ribonucleotide reductase, N-terminal domain"/>
    <property type="match status" value="1"/>
</dbReference>
<dbReference type="KEGG" id="ttr:Tter_0049"/>
<dbReference type="NCBIfam" id="TIGR02504">
    <property type="entry name" value="NrdJ_Z"/>
    <property type="match status" value="1"/>
</dbReference>
<keyword evidence="10" id="KW-1015">Disulfide bond</keyword>
<reference evidence="18" key="1">
    <citation type="journal article" date="2010" name="Stand. Genomic Sci.">
        <title>Complete genome sequence of 'Thermobaculum terrenum' type strain (YNP1).</title>
        <authorList>
            <person name="Kiss H."/>
            <person name="Cleland D."/>
            <person name="Lapidus A."/>
            <person name="Lucas S."/>
            <person name="Glavina Del Rio T."/>
            <person name="Nolan M."/>
            <person name="Tice H."/>
            <person name="Han C."/>
            <person name="Goodwin L."/>
            <person name="Pitluck S."/>
            <person name="Liolios K."/>
            <person name="Ivanova N."/>
            <person name="Mavromatis K."/>
            <person name="Ovchinnikova G."/>
            <person name="Pati A."/>
            <person name="Chen A."/>
            <person name="Palaniappan K."/>
            <person name="Land M."/>
            <person name="Hauser L."/>
            <person name="Chang Y."/>
            <person name="Jeffries C."/>
            <person name="Lu M."/>
            <person name="Brettin T."/>
            <person name="Detter J."/>
            <person name="Goker M."/>
            <person name="Tindall B."/>
            <person name="Beck B."/>
            <person name="McDermott T."/>
            <person name="Woyke T."/>
            <person name="Bristow J."/>
            <person name="Eisen J."/>
            <person name="Markowitz V."/>
            <person name="Hugenholtz P."/>
            <person name="Kyrpides N."/>
            <person name="Klenk H."/>
            <person name="Cheng J."/>
        </authorList>
    </citation>
    <scope>NUCLEOTIDE SEQUENCE [LARGE SCALE GENOMIC DNA]</scope>
    <source>
        <strain evidence="18">ATCC BAA-798 / YNP1</strain>
    </source>
</reference>
<keyword evidence="6 14" id="KW-0237">DNA synthesis</keyword>
<evidence type="ECO:0000313" key="18">
    <source>
        <dbReference type="Proteomes" id="UP000000323"/>
    </source>
</evidence>
<dbReference type="GO" id="GO:0005524">
    <property type="term" value="F:ATP binding"/>
    <property type="evidence" value="ECO:0007669"/>
    <property type="project" value="InterPro"/>
</dbReference>
<keyword evidence="11 14" id="KW-0170">Cobalt</keyword>
<dbReference type="eggNOG" id="COG0209">
    <property type="taxonomic scope" value="Bacteria"/>
</dbReference>
<dbReference type="PANTHER" id="PTHR43371:SF1">
    <property type="entry name" value="RIBONUCLEOSIDE-DIPHOSPHATE REDUCTASE"/>
    <property type="match status" value="1"/>
</dbReference>
<evidence type="ECO:0000256" key="7">
    <source>
        <dbReference type="ARBA" id="ARBA00022741"/>
    </source>
</evidence>
<accession>D1CDG6</accession>
<dbReference type="InterPro" id="IPR013344">
    <property type="entry name" value="RNR_NrdJ/NrdZ"/>
</dbReference>
<keyword evidence="9" id="KW-0215">Deoxyribonucleotide synthesis</keyword>
<dbReference type="InterPro" id="IPR002645">
    <property type="entry name" value="STAS_dom"/>
</dbReference>
<evidence type="ECO:0000256" key="10">
    <source>
        <dbReference type="ARBA" id="ARBA00023157"/>
    </source>
</evidence>
<evidence type="ECO:0000256" key="1">
    <source>
        <dbReference type="ARBA" id="ARBA00001922"/>
    </source>
</evidence>
<evidence type="ECO:0000256" key="15">
    <source>
        <dbReference type="SAM" id="MobiDB-lite"/>
    </source>
</evidence>
<organism evidence="17 18">
    <name type="scientific">Thermobaculum terrenum (strain ATCC BAA-798 / CCMEE 7001 / YNP1)</name>
    <dbReference type="NCBI Taxonomy" id="525904"/>
    <lineage>
        <taxon>Bacteria</taxon>
        <taxon>Bacillati</taxon>
        <taxon>Chloroflexota</taxon>
        <taxon>Chloroflexia</taxon>
        <taxon>Candidatus Thermobaculales</taxon>
        <taxon>Candidatus Thermobaculaceae</taxon>
        <taxon>Thermobaculum</taxon>
    </lineage>
</organism>
<feature type="domain" description="STAS" evidence="16">
    <location>
        <begin position="1"/>
        <end position="41"/>
    </location>
</feature>
<evidence type="ECO:0000256" key="14">
    <source>
        <dbReference type="RuleBase" id="RU364064"/>
    </source>
</evidence>
<comment type="catalytic activity">
    <reaction evidence="13 14">
        <text>a 2'-deoxyribonucleoside 5'-diphosphate + [thioredoxin]-disulfide + H2O = a ribonucleoside 5'-diphosphate + [thioredoxin]-dithiol</text>
        <dbReference type="Rhea" id="RHEA:23252"/>
        <dbReference type="Rhea" id="RHEA-COMP:10698"/>
        <dbReference type="Rhea" id="RHEA-COMP:10700"/>
        <dbReference type="ChEBI" id="CHEBI:15377"/>
        <dbReference type="ChEBI" id="CHEBI:29950"/>
        <dbReference type="ChEBI" id="CHEBI:50058"/>
        <dbReference type="ChEBI" id="CHEBI:57930"/>
        <dbReference type="ChEBI" id="CHEBI:73316"/>
        <dbReference type="EC" id="1.17.4.1"/>
    </reaction>
</comment>
<gene>
    <name evidence="17" type="ordered locus">Tter_0049</name>
</gene>
<name>D1CDG6_THET1</name>
<keyword evidence="18" id="KW-1185">Reference proteome</keyword>
<dbReference type="Pfam" id="PF00317">
    <property type="entry name" value="Ribonuc_red_lgN"/>
    <property type="match status" value="1"/>
</dbReference>
<keyword evidence="5 14" id="KW-0846">Cobalamin</keyword>
<dbReference type="Gene3D" id="3.20.70.20">
    <property type="match status" value="1"/>
</dbReference>
<dbReference type="EC" id="1.17.4.1" evidence="3 14"/>
<protein>
    <recommendedName>
        <fullName evidence="4 14">Vitamin B12-dependent ribonucleotide reductase</fullName>
        <ecNumber evidence="3 14">1.17.4.1</ecNumber>
    </recommendedName>
</protein>
<feature type="compositionally biased region" description="Basic and acidic residues" evidence="15">
    <location>
        <begin position="592"/>
        <end position="623"/>
    </location>
</feature>
<evidence type="ECO:0000256" key="5">
    <source>
        <dbReference type="ARBA" id="ARBA00022628"/>
    </source>
</evidence>
<evidence type="ECO:0000256" key="12">
    <source>
        <dbReference type="ARBA" id="ARBA00025437"/>
    </source>
</evidence>
<dbReference type="PRINTS" id="PR01183">
    <property type="entry name" value="RIBORDTASEM1"/>
</dbReference>
<dbReference type="InterPro" id="IPR050862">
    <property type="entry name" value="RdRp_reductase_class-2"/>
</dbReference>
<dbReference type="GO" id="GO:0009263">
    <property type="term" value="P:deoxyribonucleotide biosynthetic process"/>
    <property type="evidence" value="ECO:0007669"/>
    <property type="project" value="UniProtKB-KW"/>
</dbReference>
<evidence type="ECO:0000256" key="4">
    <source>
        <dbReference type="ARBA" id="ARBA00014409"/>
    </source>
</evidence>
<evidence type="ECO:0000256" key="6">
    <source>
        <dbReference type="ARBA" id="ARBA00022634"/>
    </source>
</evidence>
<dbReference type="UniPathway" id="UPA00326"/>
<evidence type="ECO:0000256" key="11">
    <source>
        <dbReference type="ARBA" id="ARBA00023285"/>
    </source>
</evidence>
<dbReference type="InterPro" id="IPR024434">
    <property type="entry name" value="TSCPD_dom"/>
</dbReference>
<dbReference type="CDD" id="cd02888">
    <property type="entry name" value="RNR_II_dimer"/>
    <property type="match status" value="1"/>
</dbReference>
<feature type="region of interest" description="Disordered" evidence="15">
    <location>
        <begin position="592"/>
        <end position="627"/>
    </location>
</feature>
<proteinExistence type="inferred from homology"/>
<dbReference type="STRING" id="525904.Tter_0049"/>
<sequence length="811" mass="89626">MSGTTYIDTSSIHTIEDLEREVQALIDSGRATKLEGYREKIFLDRYARKDPNGTPLEHYPEEMWLRVAKAIAAVEPNPEAQRQWTLRFYDILQGFRFVPGGRILSGAGSGAEVTYYNCFVIPSPEDSVEGIFRNITTAAHIMRRSGGVGVNLSSLRPRGAYIKTVNGTSSGPCSWAILYSDMTGKVIIQGGSRRGALMIMLDDDHPDIEEFVEYKRKNPGHIDHANLSVAVSDAFMEAVKKDLPWDLKWQGKVWKTIRARDLWRKIAESAWAYAEPGLVFIDRYNKRSNTWYFENIRCVNPCGEQGLPPWGVCNLGALNLLAFVKHIDGETYFDFEDLANTARVAIRFLDNVIDATVYPFPENEEAQKHGARRTGLGTMGLADVLIKLGVKYGSPEAEPLVERIYRTIRDAAYDASADLAAEKGPFPKFDRDKYMQGEFIRELPEEIQAKIRRQGIRNAVLLTQAPTGTTSSLAGVNSGIEPVFAFVTKRRDRLGEHLLYHPLAQEWMDAHPGKPLPDYFVSSADLTPEEHIRIQAVVQKYTDSSISKTVNGPEDNTVEDVERLYMLAYDTGCKGITYYRQGSRDAVLEAVDTKPKEKAEKPEEAPKASHPEVHRSTLKKRPDVVSGYTRQIRAPEGKVNITLNSDDEGLLEVFINLGKAGSDIAAMAEALGRLISFALQMPSPMSPNERAAEIADQLRGIGGSRSVGFGPGQVKSLPDAVGQALLKHLQSEGIALSNGNGNGHADVESKELVAVVAQNGNHGEETPESIAQKLLEKTYQLTGNLCPSCGCNSLIAQEGCKKCYTCGYSEC</sequence>
<dbReference type="PANTHER" id="PTHR43371">
    <property type="entry name" value="VITAMIN B12-DEPENDENT RIBONUCLEOTIDE REDUCTASE"/>
    <property type="match status" value="1"/>
</dbReference>